<dbReference type="Pfam" id="PF00271">
    <property type="entry name" value="Helicase_C"/>
    <property type="match status" value="1"/>
</dbReference>
<evidence type="ECO:0000256" key="3">
    <source>
        <dbReference type="ARBA" id="ARBA00023235"/>
    </source>
</evidence>
<dbReference type="Proteomes" id="UP000828390">
    <property type="component" value="Unassembled WGS sequence"/>
</dbReference>
<evidence type="ECO:0000313" key="8">
    <source>
        <dbReference type="EMBL" id="KAH3697137.1"/>
    </source>
</evidence>
<evidence type="ECO:0000256" key="1">
    <source>
        <dbReference type="ARBA" id="ARBA00005446"/>
    </source>
</evidence>
<dbReference type="GO" id="GO:0006281">
    <property type="term" value="P:DNA repair"/>
    <property type="evidence" value="ECO:0007669"/>
    <property type="project" value="TreeGrafter"/>
</dbReference>
<dbReference type="EC" id="5.6.2.4" evidence="5"/>
<dbReference type="SUPFAM" id="SSF52540">
    <property type="entry name" value="P-loop containing nucleoside triphosphate hydrolases"/>
    <property type="match status" value="1"/>
</dbReference>
<dbReference type="GO" id="GO:0006310">
    <property type="term" value="P:DNA recombination"/>
    <property type="evidence" value="ECO:0007669"/>
    <property type="project" value="TreeGrafter"/>
</dbReference>
<reference evidence="8" key="2">
    <citation type="submission" date="2020-11" db="EMBL/GenBank/DDBJ databases">
        <authorList>
            <person name="McCartney M.A."/>
            <person name="Auch B."/>
            <person name="Kono T."/>
            <person name="Mallez S."/>
            <person name="Becker A."/>
            <person name="Gohl D.M."/>
            <person name="Silverstein K.A.T."/>
            <person name="Koren S."/>
            <person name="Bechman K.B."/>
            <person name="Herman A."/>
            <person name="Abrahante J.E."/>
            <person name="Garbe J."/>
        </authorList>
    </citation>
    <scope>NUCLEOTIDE SEQUENCE</scope>
    <source>
        <strain evidence="8">Duluth1</strain>
        <tissue evidence="8">Whole animal</tissue>
    </source>
</reference>
<keyword evidence="3" id="KW-0413">Isomerase</keyword>
<evidence type="ECO:0000256" key="6">
    <source>
        <dbReference type="ARBA" id="ARBA00044566"/>
    </source>
</evidence>
<organism evidence="8 9">
    <name type="scientific">Dreissena polymorpha</name>
    <name type="common">Zebra mussel</name>
    <name type="synonym">Mytilus polymorpha</name>
    <dbReference type="NCBI Taxonomy" id="45954"/>
    <lineage>
        <taxon>Eukaryota</taxon>
        <taxon>Metazoa</taxon>
        <taxon>Spiralia</taxon>
        <taxon>Lophotrochozoa</taxon>
        <taxon>Mollusca</taxon>
        <taxon>Bivalvia</taxon>
        <taxon>Autobranchia</taxon>
        <taxon>Heteroconchia</taxon>
        <taxon>Euheterodonta</taxon>
        <taxon>Imparidentia</taxon>
        <taxon>Neoheterodontei</taxon>
        <taxon>Myida</taxon>
        <taxon>Dreissenoidea</taxon>
        <taxon>Dreissenidae</taxon>
        <taxon>Dreissena</taxon>
    </lineage>
</organism>
<gene>
    <name evidence="8" type="ORF">DPMN_084624</name>
</gene>
<dbReference type="PANTHER" id="PTHR13710">
    <property type="entry name" value="DNA HELICASE RECQ FAMILY MEMBER"/>
    <property type="match status" value="1"/>
</dbReference>
<evidence type="ECO:0000313" key="9">
    <source>
        <dbReference type="Proteomes" id="UP000828390"/>
    </source>
</evidence>
<feature type="domain" description="Helicase C-terminal" evidence="7">
    <location>
        <begin position="1"/>
        <end position="121"/>
    </location>
</feature>
<dbReference type="GO" id="GO:0043138">
    <property type="term" value="F:3'-5' DNA helicase activity"/>
    <property type="evidence" value="ECO:0007669"/>
    <property type="project" value="UniProtKB-EC"/>
</dbReference>
<dbReference type="PANTHER" id="PTHR13710:SF105">
    <property type="entry name" value="ATP-DEPENDENT DNA HELICASE Q1"/>
    <property type="match status" value="1"/>
</dbReference>
<comment type="similarity">
    <text evidence="1">Belongs to the helicase family. RecQ subfamily.</text>
</comment>
<comment type="catalytic activity">
    <reaction evidence="4">
        <text>Couples ATP hydrolysis with the unwinding of duplex DNA by translocating in the 3'-5' direction.</text>
        <dbReference type="EC" id="5.6.2.4"/>
    </reaction>
</comment>
<evidence type="ECO:0000259" key="7">
    <source>
        <dbReference type="PROSITE" id="PS51194"/>
    </source>
</evidence>
<name>A0A9D3YC47_DREPO</name>
<dbReference type="GO" id="GO:0005694">
    <property type="term" value="C:chromosome"/>
    <property type="evidence" value="ECO:0007669"/>
    <property type="project" value="TreeGrafter"/>
</dbReference>
<keyword evidence="9" id="KW-1185">Reference proteome</keyword>
<dbReference type="AlphaFoldDB" id="A0A9D3YC47"/>
<dbReference type="InterPro" id="IPR027417">
    <property type="entry name" value="P-loop_NTPase"/>
</dbReference>
<comment type="caution">
    <text evidence="8">The sequence shown here is derived from an EMBL/GenBank/DDBJ whole genome shotgun (WGS) entry which is preliminary data.</text>
</comment>
<sequence>MLYSNQDKCVLNYTINALKAASPVIRLILTSSVAGMGFDPPCVTRIIHAKPPASIAQYLQEIGRAGRRGQQSHAILYYNKRDLAANTPGIQQDIIKCCSDDTRCLREKLLEPFGFQKSDQIANDKCCSICKSNSAASHLLSAMENVEI</sequence>
<dbReference type="GO" id="GO:0009378">
    <property type="term" value="F:four-way junction helicase activity"/>
    <property type="evidence" value="ECO:0007669"/>
    <property type="project" value="TreeGrafter"/>
</dbReference>
<protein>
    <recommendedName>
        <fullName evidence="5">DNA 3'-5' helicase</fullName>
        <ecNumber evidence="5">5.6.2.4</ecNumber>
    </recommendedName>
    <alternativeName>
        <fullName evidence="6">DNA 3'-5' helicase Q1</fullName>
    </alternativeName>
</protein>
<dbReference type="EMBL" id="JAIWYP010000016">
    <property type="protein sequence ID" value="KAH3697137.1"/>
    <property type="molecule type" value="Genomic_DNA"/>
</dbReference>
<evidence type="ECO:0000256" key="4">
    <source>
        <dbReference type="ARBA" id="ARBA00034617"/>
    </source>
</evidence>
<evidence type="ECO:0000256" key="5">
    <source>
        <dbReference type="ARBA" id="ARBA00034808"/>
    </source>
</evidence>
<evidence type="ECO:0000256" key="2">
    <source>
        <dbReference type="ARBA" id="ARBA00023125"/>
    </source>
</evidence>
<dbReference type="InterPro" id="IPR001650">
    <property type="entry name" value="Helicase_C-like"/>
</dbReference>
<accession>A0A9D3YC47</accession>
<dbReference type="Gene3D" id="3.40.50.300">
    <property type="entry name" value="P-loop containing nucleotide triphosphate hydrolases"/>
    <property type="match status" value="1"/>
</dbReference>
<keyword evidence="2" id="KW-0238">DNA-binding</keyword>
<dbReference type="PROSITE" id="PS51194">
    <property type="entry name" value="HELICASE_CTER"/>
    <property type="match status" value="1"/>
</dbReference>
<reference evidence="8" key="1">
    <citation type="journal article" date="2019" name="bioRxiv">
        <title>The Genome of the Zebra Mussel, Dreissena polymorpha: A Resource for Invasive Species Research.</title>
        <authorList>
            <person name="McCartney M.A."/>
            <person name="Auch B."/>
            <person name="Kono T."/>
            <person name="Mallez S."/>
            <person name="Zhang Y."/>
            <person name="Obille A."/>
            <person name="Becker A."/>
            <person name="Abrahante J.E."/>
            <person name="Garbe J."/>
            <person name="Badalamenti J.P."/>
            <person name="Herman A."/>
            <person name="Mangelson H."/>
            <person name="Liachko I."/>
            <person name="Sullivan S."/>
            <person name="Sone E.D."/>
            <person name="Koren S."/>
            <person name="Silverstein K.A.T."/>
            <person name="Beckman K.B."/>
            <person name="Gohl D.M."/>
        </authorList>
    </citation>
    <scope>NUCLEOTIDE SEQUENCE</scope>
    <source>
        <strain evidence="8">Duluth1</strain>
        <tissue evidence="8">Whole animal</tissue>
    </source>
</reference>
<dbReference type="GO" id="GO:0003677">
    <property type="term" value="F:DNA binding"/>
    <property type="evidence" value="ECO:0007669"/>
    <property type="project" value="UniProtKB-KW"/>
</dbReference>
<proteinExistence type="inferred from homology"/>
<dbReference type="GO" id="GO:0005737">
    <property type="term" value="C:cytoplasm"/>
    <property type="evidence" value="ECO:0007669"/>
    <property type="project" value="TreeGrafter"/>
</dbReference>